<reference evidence="1 2" key="1">
    <citation type="journal article" date="2018" name="Nat. Ecol. Evol.">
        <title>Genomic signatures of mitonuclear coevolution across populations of Tigriopus californicus.</title>
        <authorList>
            <person name="Barreto F.S."/>
            <person name="Watson E.T."/>
            <person name="Lima T.G."/>
            <person name="Willett C.S."/>
            <person name="Edmands S."/>
            <person name="Li W."/>
            <person name="Burton R.S."/>
        </authorList>
    </citation>
    <scope>NUCLEOTIDE SEQUENCE [LARGE SCALE GENOMIC DNA]</scope>
    <source>
        <strain evidence="1 2">San Diego</strain>
    </source>
</reference>
<evidence type="ECO:0000313" key="2">
    <source>
        <dbReference type="Proteomes" id="UP000318571"/>
    </source>
</evidence>
<sequence>MAESTPRMILRSEQQARAKARDDKYDALANAIALLRTELKREDPNLSILQGLHDMATTHQRELELRQAELIQCTDEAERSIQTW</sequence>
<keyword evidence="2" id="KW-1185">Reference proteome</keyword>
<protein>
    <submittedName>
        <fullName evidence="1">Uncharacterized protein</fullName>
    </submittedName>
</protein>
<evidence type="ECO:0000313" key="1">
    <source>
        <dbReference type="EMBL" id="TRY80621.1"/>
    </source>
</evidence>
<comment type="caution">
    <text evidence="1">The sequence shown here is derived from an EMBL/GenBank/DDBJ whole genome shotgun (WGS) entry which is preliminary data.</text>
</comment>
<organism evidence="1 2">
    <name type="scientific">Tigriopus californicus</name>
    <name type="common">Marine copepod</name>
    <dbReference type="NCBI Taxonomy" id="6832"/>
    <lineage>
        <taxon>Eukaryota</taxon>
        <taxon>Metazoa</taxon>
        <taxon>Ecdysozoa</taxon>
        <taxon>Arthropoda</taxon>
        <taxon>Crustacea</taxon>
        <taxon>Multicrustacea</taxon>
        <taxon>Hexanauplia</taxon>
        <taxon>Copepoda</taxon>
        <taxon>Harpacticoida</taxon>
        <taxon>Harpacticidae</taxon>
        <taxon>Tigriopus</taxon>
    </lineage>
</organism>
<proteinExistence type="predicted"/>
<dbReference type="AlphaFoldDB" id="A0A553PSH2"/>
<accession>A0A553PSH2</accession>
<name>A0A553PSH2_TIGCA</name>
<dbReference type="Proteomes" id="UP000318571">
    <property type="component" value="Chromosome 12"/>
</dbReference>
<gene>
    <name evidence="1" type="ORF">TCAL_16748</name>
</gene>
<dbReference type="EMBL" id="VCGU01000001">
    <property type="protein sequence ID" value="TRY80621.1"/>
    <property type="molecule type" value="Genomic_DNA"/>
</dbReference>